<dbReference type="SMART" id="SM00434">
    <property type="entry name" value="TOP4c"/>
    <property type="match status" value="1"/>
</dbReference>
<dbReference type="SUPFAM" id="SSF56719">
    <property type="entry name" value="Type II DNA topoisomerase"/>
    <property type="match status" value="1"/>
</dbReference>
<accession>A0A1Y1V514</accession>
<reference evidence="20 21" key="2">
    <citation type="submission" date="2016-08" db="EMBL/GenBank/DDBJ databases">
        <title>Pervasive Adenine N6-methylation of Active Genes in Fungi.</title>
        <authorList>
            <consortium name="DOE Joint Genome Institute"/>
            <person name="Mondo S.J."/>
            <person name="Dannebaum R.O."/>
            <person name="Kuo R.C."/>
            <person name="Labutti K."/>
            <person name="Haridas S."/>
            <person name="Kuo A."/>
            <person name="Salamov A."/>
            <person name="Ahrendt S.R."/>
            <person name="Lipzen A."/>
            <person name="Sullivan W."/>
            <person name="Andreopoulos W.B."/>
            <person name="Clum A."/>
            <person name="Lindquist E."/>
            <person name="Daum C."/>
            <person name="Ramamoorthy G.K."/>
            <person name="Gryganskyi A."/>
            <person name="Culley D."/>
            <person name="Magnuson J.K."/>
            <person name="James T.Y."/>
            <person name="O'Malley M.A."/>
            <person name="Stajich J.E."/>
            <person name="Spatafora J.W."/>
            <person name="Visel A."/>
            <person name="Grigoriev I.V."/>
        </authorList>
    </citation>
    <scope>NUCLEOTIDE SEQUENCE [LARGE SCALE GENOMIC DNA]</scope>
    <source>
        <strain evidence="21">finn</strain>
    </source>
</reference>
<evidence type="ECO:0000256" key="7">
    <source>
        <dbReference type="ARBA" id="ARBA00022723"/>
    </source>
</evidence>
<dbReference type="Gene3D" id="3.30.230.10">
    <property type="match status" value="1"/>
</dbReference>
<dbReference type="InterPro" id="IPR034157">
    <property type="entry name" value="TOPRIM_TopoII"/>
</dbReference>
<gene>
    <name evidence="20" type="ORF">BCR36DRAFT_398578</name>
</gene>
<dbReference type="Gene3D" id="3.30.565.10">
    <property type="entry name" value="Histidine kinase-like ATPase, C-terminal domain"/>
    <property type="match status" value="1"/>
</dbReference>
<evidence type="ECO:0000259" key="19">
    <source>
        <dbReference type="PROSITE" id="PS52040"/>
    </source>
</evidence>
<dbReference type="InterPro" id="IPR006171">
    <property type="entry name" value="TOPRIM_dom"/>
</dbReference>
<evidence type="ECO:0000256" key="9">
    <source>
        <dbReference type="ARBA" id="ARBA00022840"/>
    </source>
</evidence>
<dbReference type="Gene3D" id="3.30.1360.40">
    <property type="match status" value="1"/>
</dbReference>
<evidence type="ECO:0000256" key="5">
    <source>
        <dbReference type="ARBA" id="ARBA00012895"/>
    </source>
</evidence>
<dbReference type="FunFam" id="3.30.230.10:FF:000008">
    <property type="entry name" value="DNA topoisomerase 2"/>
    <property type="match status" value="1"/>
</dbReference>
<comment type="caution">
    <text evidence="20">The sequence shown here is derived from an EMBL/GenBank/DDBJ whole genome shotgun (WGS) entry which is preliminary data.</text>
</comment>
<dbReference type="Pfam" id="PF16898">
    <property type="entry name" value="TOPRIM_C"/>
    <property type="match status" value="1"/>
</dbReference>
<evidence type="ECO:0000256" key="8">
    <source>
        <dbReference type="ARBA" id="ARBA00022741"/>
    </source>
</evidence>
<comment type="cofactor">
    <cofactor evidence="3">
        <name>Mg(2+)</name>
        <dbReference type="ChEBI" id="CHEBI:18420"/>
    </cofactor>
</comment>
<dbReference type="InterPro" id="IPR036890">
    <property type="entry name" value="HATPase_C_sf"/>
</dbReference>
<dbReference type="Gene3D" id="3.30.1490.30">
    <property type="match status" value="1"/>
</dbReference>
<reference evidence="20 21" key="1">
    <citation type="submission" date="2016-08" db="EMBL/GenBank/DDBJ databases">
        <title>Genomes of anaerobic fungi encode conserved fungal cellulosomes for biomass hydrolysis.</title>
        <authorList>
            <consortium name="DOE Joint Genome Institute"/>
            <person name="Haitjema C.H."/>
            <person name="Gilmore S.P."/>
            <person name="Henske J.K."/>
            <person name="Solomon K.V."/>
            <person name="De Groot R."/>
            <person name="Kuo A."/>
            <person name="Mondo S.J."/>
            <person name="Salamov A.A."/>
            <person name="Labutti K."/>
            <person name="Zhao Z."/>
            <person name="Chiniquy J."/>
            <person name="Barry K."/>
            <person name="Brewer H.M."/>
            <person name="Purvine S.O."/>
            <person name="Wright A.T."/>
            <person name="Boxma B."/>
            <person name="Van Alen T."/>
            <person name="Hackstein J.H."/>
            <person name="Baker S.E."/>
            <person name="Grigoriev I.V."/>
            <person name="O'Malley M.A."/>
        </authorList>
    </citation>
    <scope>NUCLEOTIDE SEQUENCE [LARGE SCALE GENOMIC DNA]</scope>
    <source>
        <strain evidence="21">finn</strain>
    </source>
</reference>
<dbReference type="InterPro" id="IPR018522">
    <property type="entry name" value="TopoIIA_CS"/>
</dbReference>
<dbReference type="CDD" id="cd16930">
    <property type="entry name" value="HATPase_TopII-like"/>
    <property type="match status" value="1"/>
</dbReference>
<dbReference type="SMART" id="SM00387">
    <property type="entry name" value="HATPase_c"/>
    <property type="match status" value="1"/>
</dbReference>
<keyword evidence="12 15" id="KW-0238">DNA-binding</keyword>
<dbReference type="SMART" id="SM00433">
    <property type="entry name" value="TOP2c"/>
    <property type="match status" value="1"/>
</dbReference>
<dbReference type="InterPro" id="IPR013758">
    <property type="entry name" value="Topo_IIA_A/C_ab"/>
</dbReference>
<dbReference type="InterPro" id="IPR020568">
    <property type="entry name" value="Ribosomal_Su5_D2-typ_SF"/>
</dbReference>
<protein>
    <recommendedName>
        <fullName evidence="6 16">DNA topoisomerase 2</fullName>
        <ecNumber evidence="5 16">5.6.2.2</ecNumber>
    </recommendedName>
</protein>
<dbReference type="PROSITE" id="PS00177">
    <property type="entry name" value="TOPOISOMERASE_II"/>
    <property type="match status" value="1"/>
</dbReference>
<evidence type="ECO:0000256" key="15">
    <source>
        <dbReference type="PROSITE-ProRule" id="PRU01384"/>
    </source>
</evidence>
<dbReference type="SUPFAM" id="SSF55874">
    <property type="entry name" value="ATPase domain of HSP90 chaperone/DNA topoisomerase II/histidine kinase"/>
    <property type="match status" value="1"/>
</dbReference>
<comment type="cofactor">
    <cofactor evidence="2">
        <name>Ca(2+)</name>
        <dbReference type="ChEBI" id="CHEBI:29108"/>
    </cofactor>
</comment>
<dbReference type="InterPro" id="IPR001241">
    <property type="entry name" value="Topo_IIA"/>
</dbReference>
<evidence type="ECO:0000256" key="12">
    <source>
        <dbReference type="ARBA" id="ARBA00023125"/>
    </source>
</evidence>
<keyword evidence="13 15" id="KW-0413">Isomerase</keyword>
<comment type="catalytic activity">
    <reaction evidence="1 15 16">
        <text>ATP-dependent breakage, passage and rejoining of double-stranded DNA.</text>
        <dbReference type="EC" id="5.6.2.2"/>
    </reaction>
</comment>
<evidence type="ECO:0000313" key="21">
    <source>
        <dbReference type="Proteomes" id="UP000193719"/>
    </source>
</evidence>
<dbReference type="GO" id="GO:0006265">
    <property type="term" value="P:DNA topological change"/>
    <property type="evidence" value="ECO:0007669"/>
    <property type="project" value="UniProtKB-UniRule"/>
</dbReference>
<dbReference type="AlphaFoldDB" id="A0A1Y1V514"/>
<evidence type="ECO:0000313" key="20">
    <source>
        <dbReference type="EMBL" id="ORX47390.1"/>
    </source>
</evidence>
<dbReference type="InterPro" id="IPR013506">
    <property type="entry name" value="Topo_IIA_bsu_dom2"/>
</dbReference>
<keyword evidence="11 15" id="KW-0799">Topoisomerase</keyword>
<sequence>MDIDSDYSDNDVDYHDSDSDEFVLESTKKKTSKGKGKTTKASSRASSTKSSTTKSTTKASTTKTTKGRGKAKAKEAKQDTNTLSDFISDIETSVNDDASTNTPINPENSYPIQQVNSKKSVTEIYQKKTQLEHILLRPDTYIGSVEFISNPMWVFNKNTKLFEYRTITIVPGLYKIFDEILVNAADNKIRDPTMDTIKVTINSEENEISVFNNGKGIPVEIHEKEKVYIPELIFGHLLTSSNYDDNEKKVTGGRNGYGAKLCNIFSTEFIVETSDKHAGKKFKQVFNDNMSKKSKPKLTNATKDDFTKITFKPDLKKFGMEKMDEDFEALLLKRVYDIAGCVSGVKVYLNDERIKIKNFKDYCQMYINSTKKESEENDLGNMPNQNQNIIYERVNERWEVAFSMSDGQFQQVSFVNSICTVKGGTHVNYVADQITSKLIDSLKKKNKNISIKPFQVKNHLWVFINSLIENPAFDSQTKETLTLRASSFGSKCPVSDNFITKVLRCGVIDNILSWAKYKQSQMLKKTDGHKRSRISGIPKLDDANNAGTKYSKDCVLILTEGDSAKTLAISGLTVVGRDNYGVFPLRGKMLNVRDASHKSIMDNAEISAIKQILGLQHGKVYTNTDSLRYGHIMIMTDQDTDGSHIKGLLINFLDHFWPSLLKIPGFLLEFITPIVKVTRKGRASISFYTLPEYERWKEDNNDGKGWKIKYYKGLGTSSAAEAKEYFSDMQHHCKVFSEIEQDDRKLLDMAFSKKNADKRKDWLKDYTPDIYMDNSVDKIVINEFINKELIQFSMADVIRSIPSLVDGFKPGQRKIMYSCFKRNLTNEIKVAQLTGYIAEHTAYHHGEQSLSLAIVNLAQDFVGSNNVPLLVPNGQFGTRLQGGKDAASARYIFTQLAKVARLIFKKSDDNIIEYLNDDGQMIEPKWYIPILPMVLINGAEGIGTGYSTSIPNFNPRDVVMNLKRRIRGLDFIPMHPWYRGFRGKIELIGEGKYKVSGEIHKIDETTIEITELPIRTWTQNHKELLESYMTGTEKQPPIIKDYKEYHTDTAVHFRIFVTESMMKKLEEEGLEKKFKISNVINLSNMHLFDPEGRIKKYNKVEDIMEEFYNIRRYMYQKRKDYLIKEFENELLILNNKVRFIMEILDGTLIINRKKRADLVKEMISKGYERVFPKKKNNDTTTVEEGKDETEDEGKGFEYLLSMQLWSLTYEKVEKLKTERDAKKEELDSLMAQTIEDLWLNDLDDFLDEWDVRITIIMII</sequence>
<dbReference type="Gene3D" id="3.90.199.10">
    <property type="entry name" value="Topoisomerase II, domain 5"/>
    <property type="match status" value="1"/>
</dbReference>
<dbReference type="Proteomes" id="UP000193719">
    <property type="component" value="Unassembled WGS sequence"/>
</dbReference>
<evidence type="ECO:0000256" key="11">
    <source>
        <dbReference type="ARBA" id="ARBA00023029"/>
    </source>
</evidence>
<evidence type="ECO:0000259" key="18">
    <source>
        <dbReference type="PROSITE" id="PS50880"/>
    </source>
</evidence>
<dbReference type="PROSITE" id="PS50880">
    <property type="entry name" value="TOPRIM"/>
    <property type="match status" value="1"/>
</dbReference>
<dbReference type="Gene3D" id="3.40.50.670">
    <property type="match status" value="1"/>
</dbReference>
<dbReference type="FunFam" id="3.40.50.670:FF:000001">
    <property type="entry name" value="DNA topoisomerase 2"/>
    <property type="match status" value="2"/>
</dbReference>
<dbReference type="GO" id="GO:0005524">
    <property type="term" value="F:ATP binding"/>
    <property type="evidence" value="ECO:0007669"/>
    <property type="project" value="UniProtKB-UniRule"/>
</dbReference>
<evidence type="ECO:0000256" key="16">
    <source>
        <dbReference type="RuleBase" id="RU362094"/>
    </source>
</evidence>
<dbReference type="EMBL" id="MCFH01000031">
    <property type="protein sequence ID" value="ORX47390.1"/>
    <property type="molecule type" value="Genomic_DNA"/>
</dbReference>
<dbReference type="OrthoDB" id="276498at2759"/>
<proteinExistence type="inferred from homology"/>
<dbReference type="InterPro" id="IPR013757">
    <property type="entry name" value="Topo_IIA_A_a_sf"/>
</dbReference>
<keyword evidence="9 16" id="KW-0067">ATP-binding</keyword>
<evidence type="ECO:0000256" key="1">
    <source>
        <dbReference type="ARBA" id="ARBA00000185"/>
    </source>
</evidence>
<dbReference type="GO" id="GO:0000819">
    <property type="term" value="P:sister chromatid segregation"/>
    <property type="evidence" value="ECO:0007669"/>
    <property type="project" value="TreeGrafter"/>
</dbReference>
<dbReference type="CDD" id="cd03481">
    <property type="entry name" value="TopoIIA_Trans_ScTopoIIA"/>
    <property type="match status" value="1"/>
</dbReference>
<dbReference type="PANTHER" id="PTHR10169:SF38">
    <property type="entry name" value="DNA TOPOISOMERASE 2"/>
    <property type="match status" value="1"/>
</dbReference>
<feature type="compositionally biased region" description="Basic residues" evidence="17">
    <location>
        <begin position="29"/>
        <end position="38"/>
    </location>
</feature>
<feature type="compositionally biased region" description="Acidic residues" evidence="17">
    <location>
        <begin position="1"/>
        <end position="11"/>
    </location>
</feature>
<evidence type="ECO:0000256" key="10">
    <source>
        <dbReference type="ARBA" id="ARBA00022842"/>
    </source>
</evidence>
<dbReference type="Gene3D" id="1.10.268.10">
    <property type="entry name" value="Topoisomerase, domain 3"/>
    <property type="match status" value="1"/>
</dbReference>
<feature type="region of interest" description="Disordered" evidence="17">
    <location>
        <begin position="1"/>
        <end position="78"/>
    </location>
</feature>
<feature type="active site" description="O-(5'-phospho-DNA)-tyrosine intermediate" evidence="15">
    <location>
        <position position="891"/>
    </location>
</feature>
<dbReference type="FunFam" id="3.30.565.10:FF:000004">
    <property type="entry name" value="DNA topoisomerase 2"/>
    <property type="match status" value="1"/>
</dbReference>
<dbReference type="GO" id="GO:0005634">
    <property type="term" value="C:nucleus"/>
    <property type="evidence" value="ECO:0007669"/>
    <property type="project" value="TreeGrafter"/>
</dbReference>
<dbReference type="PRINTS" id="PR00418">
    <property type="entry name" value="TPI2FAMILY"/>
</dbReference>
<dbReference type="PANTHER" id="PTHR10169">
    <property type="entry name" value="DNA TOPOISOMERASE/GYRASE"/>
    <property type="match status" value="1"/>
</dbReference>
<dbReference type="GO" id="GO:0003918">
    <property type="term" value="F:DNA topoisomerase type II (double strand cut, ATP-hydrolyzing) activity"/>
    <property type="evidence" value="ECO:0007669"/>
    <property type="project" value="UniProtKB-UniRule"/>
</dbReference>
<keyword evidence="10" id="KW-0460">Magnesium</keyword>
<dbReference type="Pfam" id="PF00204">
    <property type="entry name" value="DNA_gyraseB"/>
    <property type="match status" value="1"/>
</dbReference>
<feature type="domain" description="Toprim" evidence="18">
    <location>
        <begin position="554"/>
        <end position="668"/>
    </location>
</feature>
<dbReference type="InterPro" id="IPR001154">
    <property type="entry name" value="TopoII_euk"/>
</dbReference>
<dbReference type="InterPro" id="IPR050634">
    <property type="entry name" value="DNA_Topoisomerase_II"/>
</dbReference>
<evidence type="ECO:0000256" key="14">
    <source>
        <dbReference type="ARBA" id="ARBA00053943"/>
    </source>
</evidence>
<dbReference type="GO" id="GO:0003677">
    <property type="term" value="F:DNA binding"/>
    <property type="evidence" value="ECO:0007669"/>
    <property type="project" value="UniProtKB-UniRule"/>
</dbReference>
<dbReference type="SUPFAM" id="SSF54211">
    <property type="entry name" value="Ribosomal protein S5 domain 2-like"/>
    <property type="match status" value="1"/>
</dbReference>
<dbReference type="GO" id="GO:0000712">
    <property type="term" value="P:resolution of meiotic recombination intermediates"/>
    <property type="evidence" value="ECO:0007669"/>
    <property type="project" value="TreeGrafter"/>
</dbReference>
<keyword evidence="7" id="KW-0479">Metal-binding</keyword>
<evidence type="ECO:0000256" key="6">
    <source>
        <dbReference type="ARBA" id="ARBA00019635"/>
    </source>
</evidence>
<dbReference type="Pfam" id="PF01751">
    <property type="entry name" value="Toprim"/>
    <property type="match status" value="1"/>
</dbReference>
<evidence type="ECO:0000256" key="13">
    <source>
        <dbReference type="ARBA" id="ARBA00023235"/>
    </source>
</evidence>
<dbReference type="FunFam" id="3.30.1360.40:FF:000003">
    <property type="entry name" value="DNA topoisomerase 2"/>
    <property type="match status" value="1"/>
</dbReference>
<dbReference type="GO" id="GO:0046872">
    <property type="term" value="F:metal ion binding"/>
    <property type="evidence" value="ECO:0007669"/>
    <property type="project" value="UniProtKB-KW"/>
</dbReference>
<dbReference type="InterPro" id="IPR013760">
    <property type="entry name" value="Topo_IIA-like_dom_sf"/>
</dbReference>
<dbReference type="FunFam" id="3.90.199.10:FF:000002">
    <property type="entry name" value="DNA topoisomerase 2"/>
    <property type="match status" value="1"/>
</dbReference>
<dbReference type="InterPro" id="IPR013759">
    <property type="entry name" value="Topo_IIA_B_C"/>
</dbReference>
<evidence type="ECO:0000256" key="2">
    <source>
        <dbReference type="ARBA" id="ARBA00001913"/>
    </source>
</evidence>
<dbReference type="InterPro" id="IPR014721">
    <property type="entry name" value="Ribsml_uS5_D2-typ_fold_subgr"/>
</dbReference>
<organism evidence="20 21">
    <name type="scientific">Piromyces finnis</name>
    <dbReference type="NCBI Taxonomy" id="1754191"/>
    <lineage>
        <taxon>Eukaryota</taxon>
        <taxon>Fungi</taxon>
        <taxon>Fungi incertae sedis</taxon>
        <taxon>Chytridiomycota</taxon>
        <taxon>Chytridiomycota incertae sedis</taxon>
        <taxon>Neocallimastigomycetes</taxon>
        <taxon>Neocallimastigales</taxon>
        <taxon>Neocallimastigaceae</taxon>
        <taxon>Piromyces</taxon>
    </lineage>
</organism>
<dbReference type="FunFam" id="3.30.1490.30:FF:000001">
    <property type="entry name" value="DNA topoisomerase 2"/>
    <property type="match status" value="1"/>
</dbReference>
<evidence type="ECO:0000256" key="4">
    <source>
        <dbReference type="ARBA" id="ARBA00011080"/>
    </source>
</evidence>
<evidence type="ECO:0000256" key="3">
    <source>
        <dbReference type="ARBA" id="ARBA00001946"/>
    </source>
</evidence>
<feature type="domain" description="Topo IIA-type catalytic" evidence="19">
    <location>
        <begin position="801"/>
        <end position="1242"/>
    </location>
</feature>
<dbReference type="CDD" id="cd00187">
    <property type="entry name" value="TOP4c"/>
    <property type="match status" value="1"/>
</dbReference>
<dbReference type="InterPro" id="IPR002205">
    <property type="entry name" value="Topo_IIA_dom_A"/>
</dbReference>
<comment type="subunit">
    <text evidence="16">Homodimer.</text>
</comment>
<name>A0A1Y1V514_9FUNG</name>
<keyword evidence="21" id="KW-1185">Reference proteome</keyword>
<feature type="compositionally biased region" description="Low complexity" evidence="17">
    <location>
        <begin position="39"/>
        <end position="64"/>
    </location>
</feature>
<dbReference type="CDD" id="cd03365">
    <property type="entry name" value="TOPRIM_TopoIIA"/>
    <property type="match status" value="1"/>
</dbReference>
<dbReference type="InterPro" id="IPR031660">
    <property type="entry name" value="TOPRIM_C"/>
</dbReference>
<comment type="similarity">
    <text evidence="4 16">Belongs to the type II topoisomerase family.</text>
</comment>
<dbReference type="InterPro" id="IPR003594">
    <property type="entry name" value="HATPase_dom"/>
</dbReference>
<dbReference type="PRINTS" id="PR01158">
    <property type="entry name" value="TOPISMRASEII"/>
</dbReference>
<dbReference type="STRING" id="1754191.A0A1Y1V514"/>
<evidence type="ECO:0000256" key="17">
    <source>
        <dbReference type="SAM" id="MobiDB-lite"/>
    </source>
</evidence>
<comment type="function">
    <text evidence="14 16">Control of topological states of DNA by transient breakage and subsequent rejoining of DNA strands. Topoisomerase II makes double-strand breaks.</text>
</comment>
<dbReference type="PROSITE" id="PS52040">
    <property type="entry name" value="TOPO_IIA"/>
    <property type="match status" value="1"/>
</dbReference>
<dbReference type="EC" id="5.6.2.2" evidence="5 16"/>
<keyword evidence="8 16" id="KW-0547">Nucleotide-binding</keyword>
<dbReference type="Pfam" id="PF00521">
    <property type="entry name" value="DNA_topoisoIV"/>
    <property type="match status" value="1"/>
</dbReference>
<dbReference type="Pfam" id="PF02518">
    <property type="entry name" value="HATPase_c"/>
    <property type="match status" value="1"/>
</dbReference>